<dbReference type="InterPro" id="IPR034660">
    <property type="entry name" value="DinB/YfiT-like"/>
</dbReference>
<dbReference type="SUPFAM" id="SSF109854">
    <property type="entry name" value="DinB/YfiT-like putative metalloenzymes"/>
    <property type="match status" value="1"/>
</dbReference>
<comment type="caution">
    <text evidence="2">The sequence shown here is derived from an EMBL/GenBank/DDBJ whole genome shotgun (WGS) entry which is preliminary data.</text>
</comment>
<dbReference type="EMBL" id="JAPFQL010000010">
    <property type="protein sequence ID" value="MDC5696327.1"/>
    <property type="molecule type" value="Genomic_DNA"/>
</dbReference>
<evidence type="ECO:0000259" key="1">
    <source>
        <dbReference type="Pfam" id="PF12867"/>
    </source>
</evidence>
<accession>A0ABT5GDH8</accession>
<protein>
    <submittedName>
        <fullName evidence="2">DinB family protein</fullName>
    </submittedName>
</protein>
<feature type="domain" description="DinB-like" evidence="1">
    <location>
        <begin position="28"/>
        <end position="167"/>
    </location>
</feature>
<dbReference type="Proteomes" id="UP001150259">
    <property type="component" value="Unassembled WGS sequence"/>
</dbReference>
<keyword evidence="3" id="KW-1185">Reference proteome</keyword>
<dbReference type="Gene3D" id="1.20.120.450">
    <property type="entry name" value="dinb family like domain"/>
    <property type="match status" value="1"/>
</dbReference>
<dbReference type="InterPro" id="IPR024775">
    <property type="entry name" value="DinB-like"/>
</dbReference>
<proteinExistence type="predicted"/>
<dbReference type="Pfam" id="PF12867">
    <property type="entry name" value="DinB_2"/>
    <property type="match status" value="1"/>
</dbReference>
<organism evidence="2 3">
    <name type="scientific">Intrasporangium calvum</name>
    <dbReference type="NCBI Taxonomy" id="53358"/>
    <lineage>
        <taxon>Bacteria</taxon>
        <taxon>Bacillati</taxon>
        <taxon>Actinomycetota</taxon>
        <taxon>Actinomycetes</taxon>
        <taxon>Micrococcales</taxon>
        <taxon>Intrasporangiaceae</taxon>
        <taxon>Intrasporangium</taxon>
    </lineage>
</organism>
<evidence type="ECO:0000313" key="2">
    <source>
        <dbReference type="EMBL" id="MDC5696327.1"/>
    </source>
</evidence>
<name>A0ABT5GDH8_9MICO</name>
<gene>
    <name evidence="2" type="ORF">OO014_03595</name>
</gene>
<reference evidence="2 3" key="1">
    <citation type="submission" date="2022-11" db="EMBL/GenBank/DDBJ databases">
        <title>Anaerobic phenanthrene biodegradation by a DNRA strain PheN6.</title>
        <authorList>
            <person name="Zhang Z."/>
        </authorList>
    </citation>
    <scope>NUCLEOTIDE SEQUENCE [LARGE SCALE GENOMIC DNA]</scope>
    <source>
        <strain evidence="2 3">PheN6</strain>
    </source>
</reference>
<evidence type="ECO:0000313" key="3">
    <source>
        <dbReference type="Proteomes" id="UP001150259"/>
    </source>
</evidence>
<dbReference type="RefSeq" id="WP_272460904.1">
    <property type="nucleotide sequence ID" value="NZ_JAPFQL010000010.1"/>
</dbReference>
<sequence length="178" mass="19516">MGDSRTTAGLATELLIDGFGRIAEGVPDVVEGLSVEQLLWRPDADANHIAWLVWHLSRQQDEQLAQLGHVRSAWRSGAWAERFALPYPEDAHGYGMSSADVGAFTAPDPADLVGYHEAVHDLTLQVLRGLDADDFARVIDRNWDPPVTVAVRVVSVLDDSAKHLGQAQYVRGLAQRRA</sequence>
<dbReference type="NCBIfam" id="NF047843">
    <property type="entry name" value="MST_Rv0443"/>
    <property type="match status" value="1"/>
</dbReference>